<gene>
    <name evidence="1" type="ORF">DERYTH_LOCUS11899</name>
</gene>
<proteinExistence type="predicted"/>
<sequence>RNEKYPLIFSYEGKLVNMFNSEDTQNYENLTFPLIQNSQIEHVIEGSNNERNMYESELAYLHKVLVKTKELFEESRTKLKGHLWLHNIRLNFRLLEKMNNDILLLNNRRTMPRTWQDFNNNTRYWE</sequence>
<comment type="caution">
    <text evidence="1">The sequence shown here is derived from an EMBL/GenBank/DDBJ whole genome shotgun (WGS) entry which is preliminary data.</text>
</comment>
<name>A0A9N9EPA8_9GLOM</name>
<evidence type="ECO:0000313" key="1">
    <source>
        <dbReference type="EMBL" id="CAG8682594.1"/>
    </source>
</evidence>
<protein>
    <submittedName>
        <fullName evidence="1">13158_t:CDS:1</fullName>
    </submittedName>
</protein>
<accession>A0A9N9EPA8</accession>
<organism evidence="1 2">
    <name type="scientific">Dentiscutata erythropus</name>
    <dbReference type="NCBI Taxonomy" id="1348616"/>
    <lineage>
        <taxon>Eukaryota</taxon>
        <taxon>Fungi</taxon>
        <taxon>Fungi incertae sedis</taxon>
        <taxon>Mucoromycota</taxon>
        <taxon>Glomeromycotina</taxon>
        <taxon>Glomeromycetes</taxon>
        <taxon>Diversisporales</taxon>
        <taxon>Gigasporaceae</taxon>
        <taxon>Dentiscutata</taxon>
    </lineage>
</organism>
<dbReference type="OrthoDB" id="2422714at2759"/>
<dbReference type="AlphaFoldDB" id="A0A9N9EPA8"/>
<keyword evidence="2" id="KW-1185">Reference proteome</keyword>
<dbReference type="EMBL" id="CAJVPY010007569">
    <property type="protein sequence ID" value="CAG8682594.1"/>
    <property type="molecule type" value="Genomic_DNA"/>
</dbReference>
<dbReference type="Proteomes" id="UP000789405">
    <property type="component" value="Unassembled WGS sequence"/>
</dbReference>
<evidence type="ECO:0000313" key="2">
    <source>
        <dbReference type="Proteomes" id="UP000789405"/>
    </source>
</evidence>
<reference evidence="1" key="1">
    <citation type="submission" date="2021-06" db="EMBL/GenBank/DDBJ databases">
        <authorList>
            <person name="Kallberg Y."/>
            <person name="Tangrot J."/>
            <person name="Rosling A."/>
        </authorList>
    </citation>
    <scope>NUCLEOTIDE SEQUENCE</scope>
    <source>
        <strain evidence="1">MA453B</strain>
    </source>
</reference>
<feature type="non-terminal residue" evidence="1">
    <location>
        <position position="1"/>
    </location>
</feature>